<evidence type="ECO:0000313" key="1">
    <source>
        <dbReference type="EMBL" id="GAK49983.1"/>
    </source>
</evidence>
<protein>
    <recommendedName>
        <fullName evidence="3">DUF3375 domain-containing protein</fullName>
    </recommendedName>
</protein>
<gene>
    <name evidence="1" type="ORF">U14_01208</name>
</gene>
<reference evidence="1" key="1">
    <citation type="journal article" date="2015" name="PeerJ">
        <title>First genomic representation of candidate bacterial phylum KSB3 points to enhanced environmental sensing as a trigger of wastewater bulking.</title>
        <authorList>
            <person name="Sekiguchi Y."/>
            <person name="Ohashi A."/>
            <person name="Parks D.H."/>
            <person name="Yamauchi T."/>
            <person name="Tyson G.W."/>
            <person name="Hugenholtz P."/>
        </authorList>
    </citation>
    <scope>NUCLEOTIDE SEQUENCE [LARGE SCALE GENOMIC DNA]</scope>
</reference>
<dbReference type="Pfam" id="PF11855">
    <property type="entry name" value="DUF3375"/>
    <property type="match status" value="1"/>
</dbReference>
<proteinExistence type="predicted"/>
<dbReference type="STRING" id="1499966.U14_01208"/>
<dbReference type="AlphaFoldDB" id="A0A0S6VVS4"/>
<dbReference type="HOGENOM" id="CLU_031117_0_0_0"/>
<evidence type="ECO:0008006" key="3">
    <source>
        <dbReference type="Google" id="ProtNLM"/>
    </source>
</evidence>
<name>A0A0S6VVS4_9BACT</name>
<keyword evidence="2" id="KW-1185">Reference proteome</keyword>
<dbReference type="InterPro" id="IPR021804">
    <property type="entry name" value="DUF3375"/>
</dbReference>
<sequence>MTYKHLQTLLADSPSIRLLRAKNAPLIVSFLFQEFKETNRLTISHYELADALADYLEFLRQFEESGEATGDVVTRARQYLDVWCSDEQNILRKYTDDKGVDVYELTPHTEKVIQWVQELEEKEFVGTESMFLDIFRKVRDLVENSLDDPVYKLTALRKQRTDIDAQIREIEASGVVKAFNDTQVKERYYEINRSAKQLLADFRQVEQNFRDLVRAIYEKHAEKESKKGAILGYVLDETETLQKSDQGRSFYTFWQVLMDHARREELDRAIDHLYQLLEERQLEASDNFLSNIKIYLLDAGKKVIDSNHLLVEKLNRILAGQSNQNRKRAIELIGDIKKYALKTLNAPPQMEEFLEIDGSPCIQLLMERPLNEDEPQEAEFLFHPTEIGNDDLDDVDFHRLLSQFDINKEALLHRISDRLSRKPQVSLREILDEHPLEDGLAELMTYFSIASQSPSHLINDEQYEFIPLSKDGTRAVRVPQIIFTR</sequence>
<dbReference type="EMBL" id="DF820455">
    <property type="protein sequence ID" value="GAK49983.1"/>
    <property type="molecule type" value="Genomic_DNA"/>
</dbReference>
<evidence type="ECO:0000313" key="2">
    <source>
        <dbReference type="Proteomes" id="UP000030700"/>
    </source>
</evidence>
<organism evidence="1">
    <name type="scientific">Candidatus Moduliflexus flocculans</name>
    <dbReference type="NCBI Taxonomy" id="1499966"/>
    <lineage>
        <taxon>Bacteria</taxon>
        <taxon>Candidatus Moduliflexota</taxon>
        <taxon>Candidatus Moduliflexia</taxon>
        <taxon>Candidatus Moduliflexales</taxon>
        <taxon>Candidatus Moduliflexaceae</taxon>
    </lineage>
</organism>
<accession>A0A0S6VVS4</accession>
<dbReference type="Proteomes" id="UP000030700">
    <property type="component" value="Unassembled WGS sequence"/>
</dbReference>